<gene>
    <name evidence="2" type="ORF">CBP12_10660</name>
</gene>
<dbReference type="GO" id="GO:0030572">
    <property type="term" value="F:phosphatidyltransferase activity"/>
    <property type="evidence" value="ECO:0007669"/>
    <property type="project" value="UniProtKB-ARBA"/>
</dbReference>
<evidence type="ECO:0000313" key="2">
    <source>
        <dbReference type="EMBL" id="ART80543.1"/>
    </source>
</evidence>
<dbReference type="KEGG" id="ocm:CBP12_10660"/>
<dbReference type="Pfam" id="PF13091">
    <property type="entry name" value="PLDc_2"/>
    <property type="match status" value="2"/>
</dbReference>
<feature type="domain" description="PLD phosphodiesterase" evidence="1">
    <location>
        <begin position="410"/>
        <end position="437"/>
    </location>
</feature>
<evidence type="ECO:0000259" key="1">
    <source>
        <dbReference type="PROSITE" id="PS50035"/>
    </source>
</evidence>
<dbReference type="SMART" id="SM00155">
    <property type="entry name" value="PLDc"/>
    <property type="match status" value="2"/>
</dbReference>
<keyword evidence="3" id="KW-1185">Reference proteome</keyword>
<dbReference type="PANTHER" id="PTHR21248:SF12">
    <property type="entry name" value="CARDIOLIPIN SYNTHASE C"/>
    <property type="match status" value="1"/>
</dbReference>
<dbReference type="SUPFAM" id="SSF56024">
    <property type="entry name" value="Phospholipase D/nuclease"/>
    <property type="match status" value="2"/>
</dbReference>
<protein>
    <recommendedName>
        <fullName evidence="1">PLD phosphodiesterase domain-containing protein</fullName>
    </recommendedName>
</protein>
<dbReference type="EMBL" id="CP021376">
    <property type="protein sequence ID" value="ART80543.1"/>
    <property type="molecule type" value="Genomic_DNA"/>
</dbReference>
<reference evidence="3" key="1">
    <citation type="submission" date="2017-05" db="EMBL/GenBank/DDBJ databases">
        <authorList>
            <person name="Sung H."/>
        </authorList>
    </citation>
    <scope>NUCLEOTIDE SEQUENCE [LARGE SCALE GENOMIC DNA]</scope>
    <source>
        <strain evidence="3">AMac2203</strain>
    </source>
</reference>
<dbReference type="GO" id="GO:0032049">
    <property type="term" value="P:cardiolipin biosynthetic process"/>
    <property type="evidence" value="ECO:0007669"/>
    <property type="project" value="UniProtKB-ARBA"/>
</dbReference>
<sequence>MRSTHLEAAMNHYAKRLLSRFRAWFGVPEPQPEPTPFEPRNSKYTRLGQGIMKATAKQQGSSGFFILNNALDAFVTRLSLMEAADQTLDVQYYLFHRDATAKLFTYYLLRAADRGVRVRMLLDDFGHYGQERLFRALIKHPNISIRLFNPFNNRRWRYLDFLTRFSKIHRRMHNKSFTVDNQAAIIGGRNIGNAYFGADKYASFSDLDVLGVGQFAQDVGASFDIYWHHSLAVPMQNLARKRIAPSLKRVRRRLAFSSHNKHSRDYLARLGNLKLVEQLTQGKLALRWAEATLVYDHPDKLLNGWEDTRGHLSASLESIWQSVTTEALLVSPYFIPEDSGVEKLAAWVAAGAKVTVLTNSLAANDVPLVHAGYAKYRQPMLAAGVALWELQPSSKKARKSRRRRGLPSSSKASLHAKTLVFDRKTLFIGSLNLDPRSLNLNTEIGVVINSERLAEYVSGVFLNELPEHAWRLHINKDSRPLLNWLDESDPNAIIRYHHEPEASLWSRIRARLFGYLPIDAFL</sequence>
<proteinExistence type="predicted"/>
<dbReference type="CDD" id="cd09113">
    <property type="entry name" value="PLDc_ymdC_like_2"/>
    <property type="match status" value="1"/>
</dbReference>
<feature type="domain" description="PLD phosphodiesterase" evidence="1">
    <location>
        <begin position="168"/>
        <end position="195"/>
    </location>
</feature>
<evidence type="ECO:0000313" key="3">
    <source>
        <dbReference type="Proteomes" id="UP000243793"/>
    </source>
</evidence>
<dbReference type="Proteomes" id="UP000243793">
    <property type="component" value="Chromosome"/>
</dbReference>
<accession>A0A1Y0CYY5</accession>
<dbReference type="PANTHER" id="PTHR21248">
    <property type="entry name" value="CARDIOLIPIN SYNTHASE"/>
    <property type="match status" value="1"/>
</dbReference>
<dbReference type="CDD" id="cd09111">
    <property type="entry name" value="PLDc_ymdC_like_1"/>
    <property type="match status" value="1"/>
</dbReference>
<dbReference type="AlphaFoldDB" id="A0A1Y0CYY5"/>
<dbReference type="OrthoDB" id="9814092at2"/>
<dbReference type="InterPro" id="IPR025202">
    <property type="entry name" value="PLD-like_dom"/>
</dbReference>
<dbReference type="Gene3D" id="3.30.870.10">
    <property type="entry name" value="Endonuclease Chain A"/>
    <property type="match status" value="2"/>
</dbReference>
<dbReference type="InterPro" id="IPR001736">
    <property type="entry name" value="PLipase_D/transphosphatidylase"/>
</dbReference>
<name>A0A1Y0CYY5_9GAMM</name>
<dbReference type="PROSITE" id="PS50035">
    <property type="entry name" value="PLD"/>
    <property type="match status" value="2"/>
</dbReference>
<organism evidence="2 3">
    <name type="scientific">Oceanisphaera avium</name>
    <dbReference type="NCBI Taxonomy" id="1903694"/>
    <lineage>
        <taxon>Bacteria</taxon>
        <taxon>Pseudomonadati</taxon>
        <taxon>Pseudomonadota</taxon>
        <taxon>Gammaproteobacteria</taxon>
        <taxon>Aeromonadales</taxon>
        <taxon>Aeromonadaceae</taxon>
        <taxon>Oceanisphaera</taxon>
    </lineage>
</organism>